<dbReference type="EMBL" id="FOUZ01000008">
    <property type="protein sequence ID" value="SFN20219.1"/>
    <property type="molecule type" value="Genomic_DNA"/>
</dbReference>
<keyword evidence="2" id="KW-1185">Reference proteome</keyword>
<protein>
    <submittedName>
        <fullName evidence="1">Uncharacterized protein</fullName>
    </submittedName>
</protein>
<dbReference type="Proteomes" id="UP000199149">
    <property type="component" value="Unassembled WGS sequence"/>
</dbReference>
<evidence type="ECO:0000313" key="1">
    <source>
        <dbReference type="EMBL" id="SFN20219.1"/>
    </source>
</evidence>
<dbReference type="AlphaFoldDB" id="A0A1I4X4S6"/>
<sequence>MVDRYILPYLNYPKINNKNYLFISRSIDPFGDNFTFDSERDLENIKETLNEFNKK</sequence>
<name>A0A1I4X4S6_9FLAO</name>
<organism evidence="1 2">
    <name type="scientific">Algoriella xinjiangensis</name>
    <dbReference type="NCBI Taxonomy" id="684065"/>
    <lineage>
        <taxon>Bacteria</taxon>
        <taxon>Pseudomonadati</taxon>
        <taxon>Bacteroidota</taxon>
        <taxon>Flavobacteriia</taxon>
        <taxon>Flavobacteriales</taxon>
        <taxon>Weeksellaceae</taxon>
        <taxon>Algoriella</taxon>
    </lineage>
</organism>
<proteinExistence type="predicted"/>
<evidence type="ECO:0000313" key="2">
    <source>
        <dbReference type="Proteomes" id="UP000199149"/>
    </source>
</evidence>
<accession>A0A1I4X4S6</accession>
<reference evidence="2" key="1">
    <citation type="submission" date="2016-10" db="EMBL/GenBank/DDBJ databases">
        <authorList>
            <person name="Varghese N."/>
            <person name="Submissions S."/>
        </authorList>
    </citation>
    <scope>NUCLEOTIDE SEQUENCE [LARGE SCALE GENOMIC DNA]</scope>
    <source>
        <strain evidence="2">XJ109</strain>
    </source>
</reference>
<dbReference type="STRING" id="684065.SAMN05421738_10850"/>
<gene>
    <name evidence="1" type="ORF">SAMN05421738_10850</name>
</gene>